<dbReference type="SUPFAM" id="SSF53098">
    <property type="entry name" value="Ribonuclease H-like"/>
    <property type="match status" value="1"/>
</dbReference>
<sequence>MPCSRLPGSRNTAVVNLLFFPYGTKDFGPSYSPVNTPSNLNHASVQVNPGGIGDTRGKPEVSNMGPVSPIICRLSPDSPTKKKKTNYAVYVPLQFFTKMSSTEKSSVYKCLMGCTNKTITVNNQSLCNARRHVESFHKAKLAEFNAAFQERRMKSKAHVQGNDLADQGKQGAIEKHLVNSKDPHKTPIVTQSDLDDRIMQFIVQDMNFLRTVEKGGFNWLMDGLIGNLKVKKRTFFTEKLKKDYSNTKTALCMALEKATDICTTADMWTSHRRSYLGMTAHWKGEDLKRRSACLGIRRVKGNHTFDVMATETNKIHKEFKISSKVNVMITDSGSNFLKAFRIFGPNEVTENEEISENEEDDNYEPNDDEDCVYIDLDQIFQDHNAQLILLASDFIEKKLGSLFVLYNQTRWNAFFDALNCVHKCINTKTTELEEIFLHVKVLPLTETEKEFISEYVRVMEPFTQALDLLQDEETMSIGCVIPTIKLLIEKIEDFSKDPTIIHCIPLVSAVLDGLKARFHRLMHENHLIIASISDPMFKLICVDVDDAKKVEYTTLLKGAVRQETISHYSEINVLDRFPNIRMIYKKCNSGLPSSAAFERLFSTAGLIFTSLRDASYLI</sequence>
<organism evidence="1 2">
    <name type="scientific">Daphnia magna</name>
    <dbReference type="NCBI Taxonomy" id="35525"/>
    <lineage>
        <taxon>Eukaryota</taxon>
        <taxon>Metazoa</taxon>
        <taxon>Ecdysozoa</taxon>
        <taxon>Arthropoda</taxon>
        <taxon>Crustacea</taxon>
        <taxon>Branchiopoda</taxon>
        <taxon>Diplostraca</taxon>
        <taxon>Cladocera</taxon>
        <taxon>Anomopoda</taxon>
        <taxon>Daphniidae</taxon>
        <taxon>Daphnia</taxon>
    </lineage>
</organism>
<dbReference type="PANTHER" id="PTHR47501">
    <property type="entry name" value="TRANSPOSASE-RELATED"/>
    <property type="match status" value="1"/>
</dbReference>
<evidence type="ECO:0008006" key="3">
    <source>
        <dbReference type="Google" id="ProtNLM"/>
    </source>
</evidence>
<keyword evidence="2" id="KW-1185">Reference proteome</keyword>
<reference evidence="1 2" key="1">
    <citation type="submission" date="2016-03" db="EMBL/GenBank/DDBJ databases">
        <title>EvidentialGene: Evidence-directed Construction of Genes on Genomes.</title>
        <authorList>
            <person name="Gilbert D.G."/>
            <person name="Choi J.-H."/>
            <person name="Mockaitis K."/>
            <person name="Colbourne J."/>
            <person name="Pfrender M."/>
        </authorList>
    </citation>
    <scope>NUCLEOTIDE SEQUENCE [LARGE SCALE GENOMIC DNA]</scope>
    <source>
        <strain evidence="1 2">Xinb3</strain>
        <tissue evidence="1">Complete organism</tissue>
    </source>
</reference>
<dbReference type="Proteomes" id="UP000076858">
    <property type="component" value="Unassembled WGS sequence"/>
</dbReference>
<evidence type="ECO:0000313" key="2">
    <source>
        <dbReference type="Proteomes" id="UP000076858"/>
    </source>
</evidence>
<dbReference type="InterPro" id="IPR012337">
    <property type="entry name" value="RNaseH-like_sf"/>
</dbReference>
<dbReference type="OrthoDB" id="6382074at2759"/>
<accession>A0A164TBL2</accession>
<dbReference type="EMBL" id="LRGB01001848">
    <property type="protein sequence ID" value="KZS10325.1"/>
    <property type="molecule type" value="Genomic_DNA"/>
</dbReference>
<dbReference type="STRING" id="35525.A0A164TBL2"/>
<comment type="caution">
    <text evidence="1">The sequence shown here is derived from an EMBL/GenBank/DDBJ whole genome shotgun (WGS) entry which is preliminary data.</text>
</comment>
<name>A0A164TBL2_9CRUS</name>
<proteinExistence type="predicted"/>
<dbReference type="AlphaFoldDB" id="A0A164TBL2"/>
<gene>
    <name evidence="1" type="ORF">APZ42_025239</name>
</gene>
<dbReference type="PANTHER" id="PTHR47501:SF5">
    <property type="entry name" value="HAT C-TERMINAL DIMERISATION DOMAIN-CONTAINING PROTEIN"/>
    <property type="match status" value="1"/>
</dbReference>
<evidence type="ECO:0000313" key="1">
    <source>
        <dbReference type="EMBL" id="KZS10325.1"/>
    </source>
</evidence>
<protein>
    <recommendedName>
        <fullName evidence="3">HAT C-terminal dimerisation domain-containing protein</fullName>
    </recommendedName>
</protein>